<dbReference type="AlphaFoldDB" id="A0A7W9KMW4"/>
<keyword evidence="6 10" id="KW-0808">Transferase</keyword>
<evidence type="ECO:0000256" key="3">
    <source>
        <dbReference type="ARBA" id="ARBA00012560"/>
    </source>
</evidence>
<dbReference type="PANTHER" id="PTHR32438">
    <property type="entry name" value="4-ALPHA-GLUCANOTRANSFERASE DPE1, CHLOROPLASTIC/AMYLOPLASTIC"/>
    <property type="match status" value="1"/>
</dbReference>
<accession>A0A7W9KMW4</accession>
<evidence type="ECO:0000256" key="6">
    <source>
        <dbReference type="ARBA" id="ARBA00022679"/>
    </source>
</evidence>
<evidence type="ECO:0000256" key="1">
    <source>
        <dbReference type="ARBA" id="ARBA00000439"/>
    </source>
</evidence>
<comment type="catalytic activity">
    <reaction evidence="1 10">
        <text>Transfers a segment of a (1-&gt;4)-alpha-D-glucan to a new position in an acceptor, which may be glucose or a (1-&gt;4)-alpha-D-glucan.</text>
        <dbReference type="EC" id="2.4.1.25"/>
    </reaction>
</comment>
<evidence type="ECO:0000256" key="5">
    <source>
        <dbReference type="ARBA" id="ARBA00022676"/>
    </source>
</evidence>
<evidence type="ECO:0000313" key="12">
    <source>
        <dbReference type="Proteomes" id="UP000585638"/>
    </source>
</evidence>
<dbReference type="InterPro" id="IPR017853">
    <property type="entry name" value="GH"/>
</dbReference>
<evidence type="ECO:0000256" key="7">
    <source>
        <dbReference type="ARBA" id="ARBA00023277"/>
    </source>
</evidence>
<dbReference type="Gene3D" id="3.20.20.80">
    <property type="entry name" value="Glycosidases"/>
    <property type="match status" value="1"/>
</dbReference>
<comment type="similarity">
    <text evidence="2 10">Belongs to the disproportionating enzyme family.</text>
</comment>
<dbReference type="NCBIfam" id="TIGR00217">
    <property type="entry name" value="malQ"/>
    <property type="match status" value="1"/>
</dbReference>
<evidence type="ECO:0000313" key="11">
    <source>
        <dbReference type="EMBL" id="MBB5895481.1"/>
    </source>
</evidence>
<organism evidence="11 12">
    <name type="scientific">Kutzneria kofuensis</name>
    <dbReference type="NCBI Taxonomy" id="103725"/>
    <lineage>
        <taxon>Bacteria</taxon>
        <taxon>Bacillati</taxon>
        <taxon>Actinomycetota</taxon>
        <taxon>Actinomycetes</taxon>
        <taxon>Pseudonocardiales</taxon>
        <taxon>Pseudonocardiaceae</taxon>
        <taxon>Kutzneria</taxon>
    </lineage>
</organism>
<proteinExistence type="inferred from homology"/>
<reference evidence="11 12" key="1">
    <citation type="submission" date="2020-08" db="EMBL/GenBank/DDBJ databases">
        <title>Sequencing the genomes of 1000 actinobacteria strains.</title>
        <authorList>
            <person name="Klenk H.-P."/>
        </authorList>
    </citation>
    <scope>NUCLEOTIDE SEQUENCE [LARGE SCALE GENOMIC DNA]</scope>
    <source>
        <strain evidence="11 12">DSM 43851</strain>
    </source>
</reference>
<dbReference type="RefSeq" id="WP_184867269.1">
    <property type="nucleotide sequence ID" value="NZ_JACHIR010000001.1"/>
</dbReference>
<name>A0A7W9KMW4_9PSEU</name>
<evidence type="ECO:0000256" key="10">
    <source>
        <dbReference type="RuleBase" id="RU361207"/>
    </source>
</evidence>
<keyword evidence="12" id="KW-1185">Reference proteome</keyword>
<keyword evidence="7 10" id="KW-0119">Carbohydrate metabolism</keyword>
<dbReference type="EC" id="2.4.1.25" evidence="3 10"/>
<dbReference type="Proteomes" id="UP000585638">
    <property type="component" value="Unassembled WGS sequence"/>
</dbReference>
<evidence type="ECO:0000256" key="9">
    <source>
        <dbReference type="ARBA" id="ARBA00031501"/>
    </source>
</evidence>
<evidence type="ECO:0000256" key="2">
    <source>
        <dbReference type="ARBA" id="ARBA00005684"/>
    </source>
</evidence>
<dbReference type="SUPFAM" id="SSF51445">
    <property type="entry name" value="(Trans)glycosidases"/>
    <property type="match status" value="1"/>
</dbReference>
<gene>
    <name evidence="11" type="ORF">BJ998_006677</name>
</gene>
<dbReference type="EMBL" id="JACHIR010000001">
    <property type="protein sequence ID" value="MBB5895481.1"/>
    <property type="molecule type" value="Genomic_DNA"/>
</dbReference>
<sequence length="623" mass="69045">MDDQLVELADAHGVATWYEGSERRRVEVPADVVVSVLAKLGVKADTPEAIREALAEVKRDELPPTIVLRAGETRPLPTTATIRTEDGRTIQTDEVPGDLPLGWHTLTTGDREITLVVAPKSLPEPPRTWGWMLQLYAMHSRDSWGVGDLADLRDFVTWSRETGAGVVLLNPMHAVAPVHPIQPSPYSPSSRRHTNPVYIRVTDTREYLEADDATKAAVDALKPDQATELIDYDQVWDANIAALELLKPKERREGDDFATYCALAEKHGADYREWPEELRHPDNPAVQEQADPDRVSFHAWLQELCDRQLEAARQAADDMTVGIVHDLPVGVDPGGADAWALQDVLAPGVTVGAPPDAFNQQGQNWSLPPWHPRKLAEAGYKPYRDLLRAVFRHSQGLRIDHIAGLWRLWWIPAGDARKGTYVRYDAEAMTGILALEAHRANAVVIGEDLGTVEPVVTETLHANNMLSSAVLWFERDDDGAMLPQQEWPERAAASISTHDLPTAAGFLRSEHVRVRAELNVLAGDVDAEYAQAAKERRELQAVLDLDESAAEEDVIIAMHALLAGTPCRLVLASPYDVIGETRQPNLPGTVDEYPNWRIPFPTNLAAFMADPRVRRAVDTIGRR</sequence>
<evidence type="ECO:0000256" key="4">
    <source>
        <dbReference type="ARBA" id="ARBA00020295"/>
    </source>
</evidence>
<dbReference type="GO" id="GO:0005975">
    <property type="term" value="P:carbohydrate metabolic process"/>
    <property type="evidence" value="ECO:0007669"/>
    <property type="project" value="InterPro"/>
</dbReference>
<comment type="caution">
    <text evidence="11">The sequence shown here is derived from an EMBL/GenBank/DDBJ whole genome shotgun (WGS) entry which is preliminary data.</text>
</comment>
<dbReference type="GO" id="GO:0004134">
    <property type="term" value="F:4-alpha-glucanotransferase activity"/>
    <property type="evidence" value="ECO:0007669"/>
    <property type="project" value="UniProtKB-EC"/>
</dbReference>
<dbReference type="InterPro" id="IPR003385">
    <property type="entry name" value="Glyco_hydro_77"/>
</dbReference>
<protein>
    <recommendedName>
        <fullName evidence="4 10">4-alpha-glucanotransferase</fullName>
        <ecNumber evidence="3 10">2.4.1.25</ecNumber>
    </recommendedName>
    <alternativeName>
        <fullName evidence="8 10">Amylomaltase</fullName>
    </alternativeName>
    <alternativeName>
        <fullName evidence="9 10">Disproportionating enzyme</fullName>
    </alternativeName>
</protein>
<dbReference type="Pfam" id="PF02446">
    <property type="entry name" value="Glyco_hydro_77"/>
    <property type="match status" value="1"/>
</dbReference>
<evidence type="ECO:0000256" key="8">
    <source>
        <dbReference type="ARBA" id="ARBA00031423"/>
    </source>
</evidence>
<keyword evidence="5 10" id="KW-0328">Glycosyltransferase</keyword>
<dbReference type="PANTHER" id="PTHR32438:SF5">
    <property type="entry name" value="4-ALPHA-GLUCANOTRANSFERASE DPE1, CHLOROPLASTIC_AMYLOPLASTIC"/>
    <property type="match status" value="1"/>
</dbReference>